<evidence type="ECO:0000256" key="8">
    <source>
        <dbReference type="ARBA" id="ARBA00022764"/>
    </source>
</evidence>
<evidence type="ECO:0000256" key="4">
    <source>
        <dbReference type="ARBA" id="ARBA00005250"/>
    </source>
</evidence>
<evidence type="ECO:0000313" key="14">
    <source>
        <dbReference type="Proteomes" id="UP001617427"/>
    </source>
</evidence>
<comment type="catalytic activity">
    <reaction evidence="1">
        <text>a beta-lactam + H2O = a substituted beta-amino acid</text>
        <dbReference type="Rhea" id="RHEA:20401"/>
        <dbReference type="ChEBI" id="CHEBI:15377"/>
        <dbReference type="ChEBI" id="CHEBI:35627"/>
        <dbReference type="ChEBI" id="CHEBI:140347"/>
        <dbReference type="EC" id="3.5.2.6"/>
    </reaction>
</comment>
<dbReference type="Proteomes" id="UP001617427">
    <property type="component" value="Unassembled WGS sequence"/>
</dbReference>
<proteinExistence type="inferred from homology"/>
<evidence type="ECO:0000256" key="11">
    <source>
        <dbReference type="ARBA" id="ARBA00023251"/>
    </source>
</evidence>
<dbReference type="GO" id="GO:0016787">
    <property type="term" value="F:hydrolase activity"/>
    <property type="evidence" value="ECO:0007669"/>
    <property type="project" value="UniProtKB-KW"/>
</dbReference>
<name>A0ABW8EX43_9BURK</name>
<dbReference type="SUPFAM" id="SSF56281">
    <property type="entry name" value="Metallo-hydrolase/oxidoreductase"/>
    <property type="match status" value="1"/>
</dbReference>
<evidence type="ECO:0000256" key="2">
    <source>
        <dbReference type="ARBA" id="ARBA00001947"/>
    </source>
</evidence>
<keyword evidence="9 13" id="KW-0378">Hydrolase</keyword>
<dbReference type="InterPro" id="IPR001279">
    <property type="entry name" value="Metallo-B-lactamas"/>
</dbReference>
<sequence length="309" mass="34036">MNAPALHVPPSIHVLERGWLSSNNVLLFGRDEVALIDSGYVSHSEQTLTLVRHVLLQRGRGKLDLLLNTHLHSDHCGGNAALQAAYGCRTAIPAAEAQTVGAWDEDALSYRATGQHCARFGFNDVIRAGDVLHLGDLDWQALAAPGHDPHSLVFYCAQEGILISADALWRNGFGIIFPELDGESGFAEARATLELIRTLDVKLVIPGHGAPFCEVDDALEKAFSRLDYLEADPLRNAQNGIKVLVKFLLLERQRIALEHLPAMMRDIPLLRIANERFMHMADHELAHWVAAQLERAGAARNDGMFLLDT</sequence>
<dbReference type="EC" id="3.5.2.6" evidence="5"/>
<dbReference type="InterPro" id="IPR036866">
    <property type="entry name" value="RibonucZ/Hydroxyglut_hydro"/>
</dbReference>
<dbReference type="PROSITE" id="PS00743">
    <property type="entry name" value="BETA_LACTAMASE_B_1"/>
    <property type="match status" value="1"/>
</dbReference>
<evidence type="ECO:0000256" key="1">
    <source>
        <dbReference type="ARBA" id="ARBA00001526"/>
    </source>
</evidence>
<dbReference type="InterPro" id="IPR001018">
    <property type="entry name" value="Beta-lactamase_class-B_CS"/>
</dbReference>
<comment type="subcellular location">
    <subcellularLocation>
        <location evidence="3">Periplasm</location>
    </subcellularLocation>
</comment>
<comment type="caution">
    <text evidence="13">The sequence shown here is derived from an EMBL/GenBank/DDBJ whole genome shotgun (WGS) entry which is preliminary data.</text>
</comment>
<keyword evidence="10" id="KW-0862">Zinc</keyword>
<dbReference type="PANTHER" id="PTHR42951">
    <property type="entry name" value="METALLO-BETA-LACTAMASE DOMAIN-CONTAINING"/>
    <property type="match status" value="1"/>
</dbReference>
<dbReference type="CDD" id="cd06262">
    <property type="entry name" value="metallo-hydrolase-like_MBL-fold"/>
    <property type="match status" value="1"/>
</dbReference>
<evidence type="ECO:0000259" key="12">
    <source>
        <dbReference type="SMART" id="SM00849"/>
    </source>
</evidence>
<keyword evidence="6" id="KW-0479">Metal-binding</keyword>
<evidence type="ECO:0000256" key="10">
    <source>
        <dbReference type="ARBA" id="ARBA00022833"/>
    </source>
</evidence>
<keyword evidence="8" id="KW-0574">Periplasm</keyword>
<gene>
    <name evidence="13" type="ORF">ACIPEN_08520</name>
</gene>
<evidence type="ECO:0000256" key="5">
    <source>
        <dbReference type="ARBA" id="ARBA00012865"/>
    </source>
</evidence>
<comment type="cofactor">
    <cofactor evidence="2">
        <name>Zn(2+)</name>
        <dbReference type="ChEBI" id="CHEBI:29105"/>
    </cofactor>
</comment>
<dbReference type="SMART" id="SM00849">
    <property type="entry name" value="Lactamase_B"/>
    <property type="match status" value="1"/>
</dbReference>
<evidence type="ECO:0000256" key="7">
    <source>
        <dbReference type="ARBA" id="ARBA00022729"/>
    </source>
</evidence>
<keyword evidence="7" id="KW-0732">Signal</keyword>
<organism evidence="13 14">
    <name type="scientific">Herbaspirillum chlorophenolicum</name>
    <dbReference type="NCBI Taxonomy" id="211589"/>
    <lineage>
        <taxon>Bacteria</taxon>
        <taxon>Pseudomonadati</taxon>
        <taxon>Pseudomonadota</taxon>
        <taxon>Betaproteobacteria</taxon>
        <taxon>Burkholderiales</taxon>
        <taxon>Oxalobacteraceae</taxon>
        <taxon>Herbaspirillum</taxon>
    </lineage>
</organism>
<dbReference type="InterPro" id="IPR050855">
    <property type="entry name" value="NDM-1-like"/>
</dbReference>
<accession>A0ABW8EX43</accession>
<evidence type="ECO:0000256" key="3">
    <source>
        <dbReference type="ARBA" id="ARBA00004418"/>
    </source>
</evidence>
<evidence type="ECO:0000256" key="6">
    <source>
        <dbReference type="ARBA" id="ARBA00022723"/>
    </source>
</evidence>
<keyword evidence="14" id="KW-1185">Reference proteome</keyword>
<reference evidence="13 14" key="1">
    <citation type="submission" date="2024-10" db="EMBL/GenBank/DDBJ databases">
        <title>The Natural Products Discovery Center: Release of the First 8490 Sequenced Strains for Exploring Actinobacteria Biosynthetic Diversity.</title>
        <authorList>
            <person name="Kalkreuter E."/>
            <person name="Kautsar S.A."/>
            <person name="Yang D."/>
            <person name="Bader C.D."/>
            <person name="Teijaro C.N."/>
            <person name="Fluegel L."/>
            <person name="Davis C.M."/>
            <person name="Simpson J.R."/>
            <person name="Lauterbach L."/>
            <person name="Steele A.D."/>
            <person name="Gui C."/>
            <person name="Meng S."/>
            <person name="Li G."/>
            <person name="Viehrig K."/>
            <person name="Ye F."/>
            <person name="Su P."/>
            <person name="Kiefer A.F."/>
            <person name="Nichols A."/>
            <person name="Cepeda A.J."/>
            <person name="Yan W."/>
            <person name="Fan B."/>
            <person name="Jiang Y."/>
            <person name="Adhikari A."/>
            <person name="Zheng C.-J."/>
            <person name="Schuster L."/>
            <person name="Cowan T.M."/>
            <person name="Smanski M.J."/>
            <person name="Chevrette M.G."/>
            <person name="De Carvalho L.P.S."/>
            <person name="Shen B."/>
        </authorList>
    </citation>
    <scope>NUCLEOTIDE SEQUENCE [LARGE SCALE GENOMIC DNA]</scope>
    <source>
        <strain evidence="13 14">NPDC087045</strain>
    </source>
</reference>
<evidence type="ECO:0000313" key="13">
    <source>
        <dbReference type="EMBL" id="MFJ3045859.1"/>
    </source>
</evidence>
<dbReference type="RefSeq" id="WP_402699688.1">
    <property type="nucleotide sequence ID" value="NZ_JBIUZV010000004.1"/>
</dbReference>
<dbReference type="EMBL" id="JBIUZV010000004">
    <property type="protein sequence ID" value="MFJ3045859.1"/>
    <property type="molecule type" value="Genomic_DNA"/>
</dbReference>
<protein>
    <recommendedName>
        <fullName evidence="5">beta-lactamase</fullName>
        <ecNumber evidence="5">3.5.2.6</ecNumber>
    </recommendedName>
</protein>
<dbReference type="Gene3D" id="3.60.15.10">
    <property type="entry name" value="Ribonuclease Z/Hydroxyacylglutathione hydrolase-like"/>
    <property type="match status" value="1"/>
</dbReference>
<comment type="similarity">
    <text evidence="4">Belongs to the metallo-beta-lactamase superfamily. Class-B beta-lactamase family.</text>
</comment>
<dbReference type="Pfam" id="PF00753">
    <property type="entry name" value="Lactamase_B"/>
    <property type="match status" value="1"/>
</dbReference>
<keyword evidence="11" id="KW-0046">Antibiotic resistance</keyword>
<evidence type="ECO:0000256" key="9">
    <source>
        <dbReference type="ARBA" id="ARBA00022801"/>
    </source>
</evidence>
<feature type="domain" description="Metallo-beta-lactamase" evidence="12">
    <location>
        <begin position="21"/>
        <end position="208"/>
    </location>
</feature>